<dbReference type="GO" id="GO:0006508">
    <property type="term" value="P:proteolysis"/>
    <property type="evidence" value="ECO:0007669"/>
    <property type="project" value="UniProtKB-KW"/>
</dbReference>
<evidence type="ECO:0000313" key="5">
    <source>
        <dbReference type="EMBL" id="HHR48114.1"/>
    </source>
</evidence>
<keyword evidence="2" id="KW-0378">Hydrolase</keyword>
<name>A0A7V5XYX5_UNCW3</name>
<evidence type="ECO:0000256" key="3">
    <source>
        <dbReference type="SAM" id="Phobius"/>
    </source>
</evidence>
<dbReference type="InterPro" id="IPR036034">
    <property type="entry name" value="PDZ_sf"/>
</dbReference>
<dbReference type="InterPro" id="IPR001940">
    <property type="entry name" value="Peptidase_S1C"/>
</dbReference>
<dbReference type="Pfam" id="PF13365">
    <property type="entry name" value="Trypsin_2"/>
    <property type="match status" value="1"/>
</dbReference>
<dbReference type="PANTHER" id="PTHR43343:SF3">
    <property type="entry name" value="PROTEASE DO-LIKE 8, CHLOROPLASTIC"/>
    <property type="match status" value="1"/>
</dbReference>
<reference evidence="5" key="1">
    <citation type="journal article" date="2020" name="mSystems">
        <title>Genome- and Community-Level Interaction Insights into Carbon Utilization and Element Cycling Functions of Hydrothermarchaeota in Hydrothermal Sediment.</title>
        <authorList>
            <person name="Zhou Z."/>
            <person name="Liu Y."/>
            <person name="Xu W."/>
            <person name="Pan J."/>
            <person name="Luo Z.H."/>
            <person name="Li M."/>
        </authorList>
    </citation>
    <scope>NUCLEOTIDE SEQUENCE [LARGE SCALE GENOMIC DNA]</scope>
    <source>
        <strain evidence="5">SpSt-791</strain>
    </source>
</reference>
<keyword evidence="1 5" id="KW-0645">Protease</keyword>
<accession>A0A7V5XYX5</accession>
<dbReference type="GO" id="GO:0004252">
    <property type="term" value="F:serine-type endopeptidase activity"/>
    <property type="evidence" value="ECO:0007669"/>
    <property type="project" value="InterPro"/>
</dbReference>
<dbReference type="Gene3D" id="2.30.42.10">
    <property type="match status" value="1"/>
</dbReference>
<dbReference type="SUPFAM" id="SSF50494">
    <property type="entry name" value="Trypsin-like serine proteases"/>
    <property type="match status" value="1"/>
</dbReference>
<dbReference type="InterPro" id="IPR051201">
    <property type="entry name" value="Chloro_Bact_Ser_Proteases"/>
</dbReference>
<organism evidence="5">
    <name type="scientific">candidate division WOR-3 bacterium</name>
    <dbReference type="NCBI Taxonomy" id="2052148"/>
    <lineage>
        <taxon>Bacteria</taxon>
        <taxon>Bacteria division WOR-3</taxon>
    </lineage>
</organism>
<evidence type="ECO:0000259" key="4">
    <source>
        <dbReference type="SMART" id="SM00228"/>
    </source>
</evidence>
<comment type="caution">
    <text evidence="5">The sequence shown here is derived from an EMBL/GenBank/DDBJ whole genome shotgun (WGS) entry which is preliminary data.</text>
</comment>
<dbReference type="EMBL" id="DTHS01000008">
    <property type="protein sequence ID" value="HHR48114.1"/>
    <property type="molecule type" value="Genomic_DNA"/>
</dbReference>
<dbReference type="SUPFAM" id="SSF50156">
    <property type="entry name" value="PDZ domain-like"/>
    <property type="match status" value="1"/>
</dbReference>
<dbReference type="InterPro" id="IPR009003">
    <property type="entry name" value="Peptidase_S1_PA"/>
</dbReference>
<gene>
    <name evidence="5" type="ORF">ENV79_00495</name>
</gene>
<feature type="transmembrane region" description="Helical" evidence="3">
    <location>
        <begin position="6"/>
        <end position="25"/>
    </location>
</feature>
<protein>
    <submittedName>
        <fullName evidence="5">Trypsin-like serine protease</fullName>
    </submittedName>
</protein>
<proteinExistence type="predicted"/>
<keyword evidence="3" id="KW-0812">Transmembrane</keyword>
<dbReference type="PRINTS" id="PR00834">
    <property type="entry name" value="PROTEASES2C"/>
</dbReference>
<dbReference type="AlphaFoldDB" id="A0A7V5XYX5"/>
<keyword evidence="3" id="KW-0472">Membrane</keyword>
<keyword evidence="3" id="KW-1133">Transmembrane helix</keyword>
<dbReference type="PANTHER" id="PTHR43343">
    <property type="entry name" value="PEPTIDASE S12"/>
    <property type="match status" value="1"/>
</dbReference>
<dbReference type="InterPro" id="IPR001478">
    <property type="entry name" value="PDZ"/>
</dbReference>
<dbReference type="SMART" id="SM00228">
    <property type="entry name" value="PDZ"/>
    <property type="match status" value="1"/>
</dbReference>
<evidence type="ECO:0000256" key="2">
    <source>
        <dbReference type="ARBA" id="ARBA00022801"/>
    </source>
</evidence>
<dbReference type="Gene3D" id="2.40.10.120">
    <property type="match status" value="1"/>
</dbReference>
<sequence>MKKWVYLLFLIIGFLFGIIVGFNYYHSFKSIKAPVKEEKLVLISQLEEKLSNQRVNAIVLAAKKVSPAVVSIAVTQTRIVTYSPFSSPFFDDFWRDFFKDFFPQRRYKEEIKGLGSGVIIDPTGYIVTNSHVVENATEIKVSLPDGRSFDGEIIALDPEEDLALLKINGKDLPYAQLGNSDDLLIGEWVIALGNPFGFLIEDTKPTVTVGVISAVNREVRGRTEGRVYKNMIQTDAAINPGNSGGPLVNILGEVIGINTFILSHAGGSEGVGFAIPINRVKEFIEEAKKEIKAKKEVEKIKIEKWGIEVSDIDNYLKKRYSLQTNYGAVILKIEENSLGEALGLDVGDAILSFQDEKVVGALDLKKKIENFKGNTFKLIIERKGERIRILYRF</sequence>
<feature type="domain" description="PDZ" evidence="4">
    <location>
        <begin position="303"/>
        <end position="384"/>
    </location>
</feature>
<evidence type="ECO:0000256" key="1">
    <source>
        <dbReference type="ARBA" id="ARBA00022670"/>
    </source>
</evidence>